<dbReference type="PANTHER" id="PTHR37610:SF80">
    <property type="entry name" value="RETROTRANSPOSON GAG DOMAIN-CONTAINING PROTEIN"/>
    <property type="match status" value="1"/>
</dbReference>
<dbReference type="EMBL" id="JAINDJ010000002">
    <property type="protein sequence ID" value="KAG9459240.1"/>
    <property type="molecule type" value="Genomic_DNA"/>
</dbReference>
<evidence type="ECO:0000259" key="1">
    <source>
        <dbReference type="Pfam" id="PF03732"/>
    </source>
</evidence>
<keyword evidence="3" id="KW-1185">Reference proteome</keyword>
<sequence>MVSERRVYYGSQIVLNRPNSVELGPKQGRLWFLSQTPLEILGNLEIVRGFENLSSGCIVARLRLRAFGIVCALLSLRFLLLLQLSVENCFILSWCGSQKSYYYVDSWLAATATSMDFAQIVPVKFDDTNYFHWVSIMRTFLKGQNLWKYATGACPLPIGKFDSAKDVWLFLEKQYMGTNFAQKYKLEMDLRSLRQMPNQSISDFYAQMSLLWDQLAAMDPKFEYEVDTIIFQKYIEKAHLVQFFMALRYEYDSIR</sequence>
<organism evidence="2 3">
    <name type="scientific">Aristolochia fimbriata</name>
    <name type="common">White veined hardy Dutchman's pipe vine</name>
    <dbReference type="NCBI Taxonomy" id="158543"/>
    <lineage>
        <taxon>Eukaryota</taxon>
        <taxon>Viridiplantae</taxon>
        <taxon>Streptophyta</taxon>
        <taxon>Embryophyta</taxon>
        <taxon>Tracheophyta</taxon>
        <taxon>Spermatophyta</taxon>
        <taxon>Magnoliopsida</taxon>
        <taxon>Magnoliidae</taxon>
        <taxon>Piperales</taxon>
        <taxon>Aristolochiaceae</taxon>
        <taxon>Aristolochia</taxon>
    </lineage>
</organism>
<accession>A0AAV7FDH4</accession>
<dbReference type="Pfam" id="PF03732">
    <property type="entry name" value="Retrotrans_gag"/>
    <property type="match status" value="1"/>
</dbReference>
<feature type="domain" description="Retrotransposon gag" evidence="1">
    <location>
        <begin position="166"/>
        <end position="219"/>
    </location>
</feature>
<evidence type="ECO:0000313" key="3">
    <source>
        <dbReference type="Proteomes" id="UP000825729"/>
    </source>
</evidence>
<name>A0AAV7FDH4_ARIFI</name>
<evidence type="ECO:0000313" key="2">
    <source>
        <dbReference type="EMBL" id="KAG9459240.1"/>
    </source>
</evidence>
<comment type="caution">
    <text evidence="2">The sequence shown here is derived from an EMBL/GenBank/DDBJ whole genome shotgun (WGS) entry which is preliminary data.</text>
</comment>
<dbReference type="PANTHER" id="PTHR37610">
    <property type="entry name" value="CCHC-TYPE DOMAIN-CONTAINING PROTEIN"/>
    <property type="match status" value="1"/>
</dbReference>
<reference evidence="2 3" key="1">
    <citation type="submission" date="2021-07" db="EMBL/GenBank/DDBJ databases">
        <title>The Aristolochia fimbriata genome: insights into angiosperm evolution, floral development and chemical biosynthesis.</title>
        <authorList>
            <person name="Jiao Y."/>
        </authorList>
    </citation>
    <scope>NUCLEOTIDE SEQUENCE [LARGE SCALE GENOMIC DNA]</scope>
    <source>
        <strain evidence="2">IBCAS-2021</strain>
        <tissue evidence="2">Leaf</tissue>
    </source>
</reference>
<gene>
    <name evidence="2" type="ORF">H6P81_003748</name>
</gene>
<protein>
    <recommendedName>
        <fullName evidence="1">Retrotransposon gag domain-containing protein</fullName>
    </recommendedName>
</protein>
<dbReference type="Proteomes" id="UP000825729">
    <property type="component" value="Unassembled WGS sequence"/>
</dbReference>
<dbReference type="InterPro" id="IPR005162">
    <property type="entry name" value="Retrotrans_gag_dom"/>
</dbReference>
<proteinExistence type="predicted"/>
<dbReference type="AlphaFoldDB" id="A0AAV7FDH4"/>